<keyword evidence="3 10" id="KW-1003">Cell membrane</keyword>
<gene>
    <name evidence="12" type="ORF">WAE58_08960</name>
</gene>
<feature type="transmembrane region" description="Helical" evidence="10">
    <location>
        <begin position="349"/>
        <end position="372"/>
    </location>
</feature>
<keyword evidence="10" id="KW-0050">Antiport</keyword>
<feature type="transmembrane region" description="Helical" evidence="10">
    <location>
        <begin position="268"/>
        <end position="286"/>
    </location>
</feature>
<feature type="domain" description="Cation/H+ exchanger transmembrane" evidence="11">
    <location>
        <begin position="16"/>
        <end position="409"/>
    </location>
</feature>
<feature type="transmembrane region" description="Helical" evidence="10">
    <location>
        <begin position="30"/>
        <end position="50"/>
    </location>
</feature>
<sequence>MIHQNLLLILALFFAMALLYLLSQRWKISYPIFLVIGGLAISFIPGVPSISVHPDIVFLIFLPPLLFEAAWYTSWNDFWKWKRSIFLLGFGLVLITSLAIAYFSVNIIPGFTLAFGFLLGGIISPPDAVAATSVLKGLNMPKRGLTILEGESLVNDAASLTVFRFAIAAILTGQFVLQEAVTDFFVLALMGVVVGLFIAHILYFVLRYWAKSSSITTPITLIAPYLMYIVAEEFHWSGVLAVVSGGLFLSFRSNDFLNYHTRLQAKEVWATVGFLLNGFVFILIGLELPVIVEGLEDYSMEEAIKYGLLISAIVIVVRIILVYVAGFIPRFISAKIRKKEKSPGLKLPFIIGWAGMRGVVSLASALAIPLTLDTGEAFPHRNMILFITFIVILVTLIFQGLTLPLFLKWLKIEEIDEGVPEEDQIESIRLQLARECVEHLDEKYSNEMSQFETIARIKEQLERSIRATERTLLEQTQKEEVGSVRKLYRKIMLELVTLRRAGLKRLKATKQYDHEVLRDMEDNLDLEEARLNKH</sequence>
<feature type="transmembrane region" description="Helical" evidence="10">
    <location>
        <begin position="184"/>
        <end position="206"/>
    </location>
</feature>
<comment type="function">
    <text evidence="10">Na(+)/H(+) antiporter that extrudes sodium in exchange for external protons.</text>
</comment>
<dbReference type="Pfam" id="PF00999">
    <property type="entry name" value="Na_H_Exchanger"/>
    <property type="match status" value="1"/>
</dbReference>
<evidence type="ECO:0000256" key="7">
    <source>
        <dbReference type="ARBA" id="ARBA00023065"/>
    </source>
</evidence>
<evidence type="ECO:0000259" key="11">
    <source>
        <dbReference type="Pfam" id="PF00999"/>
    </source>
</evidence>
<feature type="transmembrane region" description="Helical" evidence="10">
    <location>
        <begin position="56"/>
        <end position="73"/>
    </location>
</feature>
<feature type="transmembrane region" description="Helical" evidence="10">
    <location>
        <begin position="306"/>
        <end position="328"/>
    </location>
</feature>
<name>A0ABU8NK50_9SPHI</name>
<feature type="transmembrane region" description="Helical" evidence="10">
    <location>
        <begin position="85"/>
        <end position="105"/>
    </location>
</feature>
<keyword evidence="13" id="KW-1185">Reference proteome</keyword>
<evidence type="ECO:0000256" key="10">
    <source>
        <dbReference type="RuleBase" id="RU366002"/>
    </source>
</evidence>
<dbReference type="Proteomes" id="UP001378956">
    <property type="component" value="Unassembled WGS sequence"/>
</dbReference>
<dbReference type="NCBIfam" id="TIGR00831">
    <property type="entry name" value="a_cpa1"/>
    <property type="match status" value="1"/>
</dbReference>
<comment type="similarity">
    <text evidence="10">Belongs to the monovalent cation:proton antiporter 1 (CPA1) transporter (TC 2.A.36) family.</text>
</comment>
<comment type="subcellular location">
    <subcellularLocation>
        <location evidence="1 10">Cell membrane</location>
        <topology evidence="1 10">Multi-pass membrane protein</topology>
    </subcellularLocation>
</comment>
<feature type="transmembrane region" description="Helical" evidence="10">
    <location>
        <begin position="153"/>
        <end position="172"/>
    </location>
</feature>
<keyword evidence="2 10" id="KW-0813">Transport</keyword>
<evidence type="ECO:0000256" key="3">
    <source>
        <dbReference type="ARBA" id="ARBA00022475"/>
    </source>
</evidence>
<keyword evidence="4 10" id="KW-0812">Transmembrane</keyword>
<evidence type="ECO:0000313" key="12">
    <source>
        <dbReference type="EMBL" id="MEJ2902556.1"/>
    </source>
</evidence>
<evidence type="ECO:0000256" key="5">
    <source>
        <dbReference type="ARBA" id="ARBA00022989"/>
    </source>
</evidence>
<feature type="transmembrane region" description="Helical" evidence="10">
    <location>
        <begin position="6"/>
        <end position="23"/>
    </location>
</feature>
<keyword evidence="9 10" id="KW-0739">Sodium transport</keyword>
<reference evidence="12 13" key="1">
    <citation type="submission" date="2024-03" db="EMBL/GenBank/DDBJ databases">
        <title>Sequence of Lycoming College Course Isolates.</title>
        <authorList>
            <person name="Plotts O."/>
            <person name="Newman J."/>
        </authorList>
    </citation>
    <scope>NUCLEOTIDE SEQUENCE [LARGE SCALE GENOMIC DNA]</scope>
    <source>
        <strain evidence="12 13">CJB-3</strain>
    </source>
</reference>
<evidence type="ECO:0000256" key="8">
    <source>
        <dbReference type="ARBA" id="ARBA00023136"/>
    </source>
</evidence>
<dbReference type="Gene3D" id="6.10.140.1330">
    <property type="match status" value="1"/>
</dbReference>
<organism evidence="12 13">
    <name type="scientific">Pedobacter panaciterrae</name>
    <dbReference type="NCBI Taxonomy" id="363849"/>
    <lineage>
        <taxon>Bacteria</taxon>
        <taxon>Pseudomonadati</taxon>
        <taxon>Bacteroidota</taxon>
        <taxon>Sphingobacteriia</taxon>
        <taxon>Sphingobacteriales</taxon>
        <taxon>Sphingobacteriaceae</taxon>
        <taxon>Pedobacter</taxon>
    </lineage>
</organism>
<keyword evidence="6 10" id="KW-0915">Sodium</keyword>
<feature type="transmembrane region" description="Helical" evidence="10">
    <location>
        <begin position="236"/>
        <end position="256"/>
    </location>
</feature>
<keyword evidence="8 10" id="KW-0472">Membrane</keyword>
<keyword evidence="5 10" id="KW-1133">Transmembrane helix</keyword>
<keyword evidence="7 10" id="KW-0406">Ion transport</keyword>
<proteinExistence type="inferred from homology"/>
<evidence type="ECO:0000313" key="13">
    <source>
        <dbReference type="Proteomes" id="UP001378956"/>
    </source>
</evidence>
<comment type="caution">
    <text evidence="12">The sequence shown here is derived from an EMBL/GenBank/DDBJ whole genome shotgun (WGS) entry which is preliminary data.</text>
</comment>
<evidence type="ECO:0000256" key="1">
    <source>
        <dbReference type="ARBA" id="ARBA00004651"/>
    </source>
</evidence>
<dbReference type="PANTHER" id="PTHR10110:SF86">
    <property type="entry name" value="SODIUM_HYDROGEN EXCHANGER 7"/>
    <property type="match status" value="1"/>
</dbReference>
<dbReference type="InterPro" id="IPR006153">
    <property type="entry name" value="Cation/H_exchanger_TM"/>
</dbReference>
<dbReference type="InterPro" id="IPR018422">
    <property type="entry name" value="Cation/H_exchanger_CPA1"/>
</dbReference>
<feature type="transmembrane region" description="Helical" evidence="10">
    <location>
        <begin position="384"/>
        <end position="407"/>
    </location>
</feature>
<evidence type="ECO:0000256" key="6">
    <source>
        <dbReference type="ARBA" id="ARBA00023053"/>
    </source>
</evidence>
<dbReference type="PANTHER" id="PTHR10110">
    <property type="entry name" value="SODIUM/HYDROGEN EXCHANGER"/>
    <property type="match status" value="1"/>
</dbReference>
<dbReference type="RefSeq" id="WP_288879324.1">
    <property type="nucleotide sequence ID" value="NZ_CBFGNQ010000002.1"/>
</dbReference>
<evidence type="ECO:0000256" key="4">
    <source>
        <dbReference type="ARBA" id="ARBA00022692"/>
    </source>
</evidence>
<evidence type="ECO:0000256" key="9">
    <source>
        <dbReference type="ARBA" id="ARBA00023201"/>
    </source>
</evidence>
<accession>A0ABU8NK50</accession>
<protein>
    <submittedName>
        <fullName evidence="12">Na+/H+ antiporter</fullName>
    </submittedName>
</protein>
<dbReference type="InterPro" id="IPR004705">
    <property type="entry name" value="Cation/H_exchanger_CPA1_bac"/>
</dbReference>
<dbReference type="EMBL" id="JBBEUB010000002">
    <property type="protein sequence ID" value="MEJ2902556.1"/>
    <property type="molecule type" value="Genomic_DNA"/>
</dbReference>
<evidence type="ECO:0000256" key="2">
    <source>
        <dbReference type="ARBA" id="ARBA00022448"/>
    </source>
</evidence>